<name>A0A127P7C3_9BURK</name>
<gene>
    <name evidence="1" type="ORF">CFter6_0829</name>
</gene>
<proteinExistence type="predicted"/>
<reference evidence="1 2" key="1">
    <citation type="submission" date="2015-11" db="EMBL/GenBank/DDBJ databases">
        <title>Exploring the genomic traits of fungus-feeding bacterial genus Collimonas.</title>
        <authorList>
            <person name="Song C."/>
            <person name="Schmidt R."/>
            <person name="de Jager V."/>
            <person name="Krzyzanowska D."/>
            <person name="Jongedijk E."/>
            <person name="Cankar K."/>
            <person name="Beekwilder J."/>
            <person name="van Veen A."/>
            <person name="de Boer W."/>
            <person name="van Veen J.A."/>
            <person name="Garbeva P."/>
        </authorList>
    </citation>
    <scope>NUCLEOTIDE SEQUENCE [LARGE SCALE GENOMIC DNA]</scope>
    <source>
        <strain evidence="1 2">Ter6</strain>
    </source>
</reference>
<dbReference type="AlphaFoldDB" id="A0A127P7C3"/>
<accession>A0A127P7C3</accession>
<sequence>MHFAPAQQNTRNSVFPHFLSRFPSRFRCTVAGQRPNKNGAKPHFQATHATVVHQLRTHSMAQNTHPKKENKFPLLAEKMKIYLHKL</sequence>
<evidence type="ECO:0000313" key="1">
    <source>
        <dbReference type="EMBL" id="AMO93554.1"/>
    </source>
</evidence>
<organism evidence="1">
    <name type="scientific">Collimonas fungivorans</name>
    <dbReference type="NCBI Taxonomy" id="158899"/>
    <lineage>
        <taxon>Bacteria</taxon>
        <taxon>Pseudomonadati</taxon>
        <taxon>Pseudomonadota</taxon>
        <taxon>Betaproteobacteria</taxon>
        <taxon>Burkholderiales</taxon>
        <taxon>Oxalobacteraceae</taxon>
        <taxon>Collimonas</taxon>
    </lineage>
</organism>
<evidence type="ECO:0000313" key="2">
    <source>
        <dbReference type="Proteomes" id="UP000072421"/>
    </source>
</evidence>
<dbReference type="Proteomes" id="UP000072421">
    <property type="component" value="Chromosome"/>
</dbReference>
<dbReference type="PATRIC" id="fig|158899.10.peg.847"/>
<dbReference type="EMBL" id="CP013232">
    <property type="protein sequence ID" value="AMO93554.1"/>
    <property type="molecule type" value="Genomic_DNA"/>
</dbReference>
<protein>
    <submittedName>
        <fullName evidence="1">Uncharacterized protein</fullName>
    </submittedName>
</protein>